<dbReference type="GO" id="GO:0016787">
    <property type="term" value="F:hydrolase activity"/>
    <property type="evidence" value="ECO:0007669"/>
    <property type="project" value="UniProtKB-KW"/>
</dbReference>
<feature type="non-terminal residue" evidence="2">
    <location>
        <position position="1"/>
    </location>
</feature>
<dbReference type="InterPro" id="IPR052720">
    <property type="entry name" value="Glycosyl_hydrolase_97"/>
</dbReference>
<evidence type="ECO:0000313" key="2">
    <source>
        <dbReference type="EMBL" id="KPQ12974.1"/>
    </source>
</evidence>
<reference evidence="2 3" key="1">
    <citation type="submission" date="2015-09" db="EMBL/GenBank/DDBJ databases">
        <title>Identification and resolution of microdiversity through metagenomic sequencing of parallel consortia.</title>
        <authorList>
            <person name="Nelson W.C."/>
            <person name="Romine M.F."/>
            <person name="Lindemann S.R."/>
        </authorList>
    </citation>
    <scope>NUCLEOTIDE SEQUENCE [LARGE SCALE GENOMIC DNA]</scope>
    <source>
        <strain evidence="2">HL-49</strain>
    </source>
</reference>
<organism evidence="2 3">
    <name type="scientific">Algoriphagus marincola HL-49</name>
    <dbReference type="NCBI Taxonomy" id="1305737"/>
    <lineage>
        <taxon>Bacteria</taxon>
        <taxon>Pseudomonadati</taxon>
        <taxon>Bacteroidota</taxon>
        <taxon>Cytophagia</taxon>
        <taxon>Cytophagales</taxon>
        <taxon>Cyclobacteriaceae</taxon>
        <taxon>Algoriphagus</taxon>
    </lineage>
</organism>
<sequence>FVGNVNGFEGRTGEVKFDFLDADKTYLAEIYSDKADAHYKTNPQAYEIRRVAVDANSVLKQFSAPGGGYAIRIREAGKEELKGVKKLK</sequence>
<dbReference type="PANTHER" id="PTHR35803:SF1">
    <property type="entry name" value="GLUCAN 1,4-ALPHA-GLUCOSIDASE SUSB"/>
    <property type="match status" value="1"/>
</dbReference>
<evidence type="ECO:0000259" key="1">
    <source>
        <dbReference type="Pfam" id="PF14509"/>
    </source>
</evidence>
<dbReference type="Pfam" id="PF14509">
    <property type="entry name" value="GH97_C"/>
    <property type="match status" value="1"/>
</dbReference>
<dbReference type="PATRIC" id="fig|1305737.6.peg.379"/>
<dbReference type="InterPro" id="IPR029483">
    <property type="entry name" value="GH97_C"/>
</dbReference>
<gene>
    <name evidence="2" type="ORF">HLUCCX10_14495</name>
</gene>
<evidence type="ECO:0000313" key="3">
    <source>
        <dbReference type="Proteomes" id="UP000050421"/>
    </source>
</evidence>
<dbReference type="AlphaFoldDB" id="A0A0P8ACC9"/>
<feature type="domain" description="Glycosyl-hydrolase 97 C-terminal oligomerisation" evidence="1">
    <location>
        <begin position="1"/>
        <end position="73"/>
    </location>
</feature>
<keyword evidence="2" id="KW-0378">Hydrolase</keyword>
<dbReference type="PANTHER" id="PTHR35803">
    <property type="entry name" value="GLUCAN 1,4-ALPHA-GLUCOSIDASE SUSB-RELATED"/>
    <property type="match status" value="1"/>
</dbReference>
<name>A0A0P8ACC9_9BACT</name>
<comment type="caution">
    <text evidence="2">The sequence shown here is derived from an EMBL/GenBank/DDBJ whole genome shotgun (WGS) entry which is preliminary data.</text>
</comment>
<proteinExistence type="predicted"/>
<accession>A0A0P8ACC9</accession>
<dbReference type="EMBL" id="LJXT01000110">
    <property type="protein sequence ID" value="KPQ12974.1"/>
    <property type="molecule type" value="Genomic_DNA"/>
</dbReference>
<protein>
    <submittedName>
        <fullName evidence="2">Family 97 glycoside hydrolase</fullName>
    </submittedName>
</protein>
<dbReference type="Proteomes" id="UP000050421">
    <property type="component" value="Unassembled WGS sequence"/>
</dbReference>
<dbReference type="Gene3D" id="3.20.20.70">
    <property type="entry name" value="Aldolase class I"/>
    <property type="match status" value="1"/>
</dbReference>
<dbReference type="InterPro" id="IPR013785">
    <property type="entry name" value="Aldolase_TIM"/>
</dbReference>